<feature type="transmembrane region" description="Helical" evidence="11">
    <location>
        <begin position="97"/>
        <end position="121"/>
    </location>
</feature>
<feature type="transmembrane region" description="Helical" evidence="11">
    <location>
        <begin position="7"/>
        <end position="29"/>
    </location>
</feature>
<feature type="transmembrane region" description="Helical" evidence="11">
    <location>
        <begin position="171"/>
        <end position="190"/>
    </location>
</feature>
<dbReference type="GO" id="GO:0005886">
    <property type="term" value="C:plasma membrane"/>
    <property type="evidence" value="ECO:0007669"/>
    <property type="project" value="UniProtKB-SubCell"/>
</dbReference>
<dbReference type="SUPFAM" id="SSF161098">
    <property type="entry name" value="MetI-like"/>
    <property type="match status" value="1"/>
</dbReference>
<evidence type="ECO:0000256" key="11">
    <source>
        <dbReference type="RuleBase" id="RU363032"/>
    </source>
</evidence>
<evidence type="ECO:0000256" key="3">
    <source>
        <dbReference type="ARBA" id="ARBA00022448"/>
    </source>
</evidence>
<dbReference type="Pfam" id="PF00528">
    <property type="entry name" value="BPD_transp_1"/>
    <property type="match status" value="1"/>
</dbReference>
<name>A0A1R4LKP3_VIBR1</name>
<evidence type="ECO:0000313" key="14">
    <source>
        <dbReference type="Proteomes" id="UP000188276"/>
    </source>
</evidence>
<evidence type="ECO:0000256" key="4">
    <source>
        <dbReference type="ARBA" id="ARBA00022475"/>
    </source>
</evidence>
<evidence type="ECO:0000259" key="12">
    <source>
        <dbReference type="PROSITE" id="PS50928"/>
    </source>
</evidence>
<feature type="transmembrane region" description="Helical" evidence="11">
    <location>
        <begin position="229"/>
        <end position="250"/>
    </location>
</feature>
<feature type="transmembrane region" description="Helical" evidence="11">
    <location>
        <begin position="65"/>
        <end position="85"/>
    </location>
</feature>
<dbReference type="PANTHER" id="PTHR43848">
    <property type="entry name" value="PUTRESCINE TRANSPORT SYSTEM PERMEASE PROTEIN POTI"/>
    <property type="match status" value="1"/>
</dbReference>
<dbReference type="CDD" id="cd06261">
    <property type="entry name" value="TM_PBP2"/>
    <property type="match status" value="1"/>
</dbReference>
<evidence type="ECO:0000256" key="7">
    <source>
        <dbReference type="ARBA" id="ARBA00022989"/>
    </source>
</evidence>
<keyword evidence="5" id="KW-0997">Cell inner membrane</keyword>
<dbReference type="NCBIfam" id="NF007047">
    <property type="entry name" value="PRK09500.1"/>
    <property type="match status" value="1"/>
</dbReference>
<keyword evidence="7 11" id="KW-1133">Transmembrane helix</keyword>
<dbReference type="PANTHER" id="PTHR43848:SF5">
    <property type="entry name" value="SPERMIDINE_PUTRESCINE TRANSPORT SYSTEM PERMEASE PROTEIN POTC"/>
    <property type="match status" value="1"/>
</dbReference>
<dbReference type="PROSITE" id="PS50928">
    <property type="entry name" value="ABC_TM1"/>
    <property type="match status" value="1"/>
</dbReference>
<evidence type="ECO:0000256" key="2">
    <source>
        <dbReference type="ARBA" id="ARBA00007069"/>
    </source>
</evidence>
<organism evidence="13 14">
    <name type="scientific">Vibrio ruber (strain DSM 16370 / JCM 11486 / BCRC 17186 / CECT 7878 / LMG 23124 / VR1)</name>
    <dbReference type="NCBI Taxonomy" id="1123498"/>
    <lineage>
        <taxon>Bacteria</taxon>
        <taxon>Pseudomonadati</taxon>
        <taxon>Pseudomonadota</taxon>
        <taxon>Gammaproteobacteria</taxon>
        <taxon>Vibrionales</taxon>
        <taxon>Vibrionaceae</taxon>
        <taxon>Vibrio</taxon>
    </lineage>
</organism>
<comment type="function">
    <text evidence="9">Required for the activity of the bacterial periplasmic transport system of putrescine and spermidine.</text>
</comment>
<dbReference type="GO" id="GO:0055085">
    <property type="term" value="P:transmembrane transport"/>
    <property type="evidence" value="ECO:0007669"/>
    <property type="project" value="InterPro"/>
</dbReference>
<dbReference type="STRING" id="1123498.VR7878_01977"/>
<feature type="domain" description="ABC transmembrane type-1" evidence="12">
    <location>
        <begin position="59"/>
        <end position="247"/>
    </location>
</feature>
<dbReference type="InterPro" id="IPR035906">
    <property type="entry name" value="MetI-like_sf"/>
</dbReference>
<reference evidence="14" key="1">
    <citation type="submission" date="2017-02" db="EMBL/GenBank/DDBJ databases">
        <authorList>
            <person name="Rodrigo-Torres L."/>
            <person name="Arahal R.D."/>
            <person name="Lucena T."/>
        </authorList>
    </citation>
    <scope>NUCLEOTIDE SEQUENCE [LARGE SCALE GENOMIC DNA]</scope>
    <source>
        <strain evidence="14">CECT 7878</strain>
    </source>
</reference>
<proteinExistence type="inferred from homology"/>
<accession>A0A1R4LKP3</accession>
<evidence type="ECO:0000256" key="1">
    <source>
        <dbReference type="ARBA" id="ARBA00004429"/>
    </source>
</evidence>
<keyword evidence="8 11" id="KW-0472">Membrane</keyword>
<keyword evidence="3 11" id="KW-0813">Transport</keyword>
<dbReference type="OrthoDB" id="9782004at2"/>
<evidence type="ECO:0000256" key="10">
    <source>
        <dbReference type="ARBA" id="ARBA00039580"/>
    </source>
</evidence>
<keyword evidence="14" id="KW-1185">Reference proteome</keyword>
<dbReference type="RefSeq" id="WP_077335806.1">
    <property type="nucleotide sequence ID" value="NZ_FULE01000028.1"/>
</dbReference>
<comment type="similarity">
    <text evidence="2">Belongs to the binding-protein-dependent transport system permease family. CysTW subfamily.</text>
</comment>
<dbReference type="InterPro" id="IPR051789">
    <property type="entry name" value="Bact_Polyamine_Transport"/>
</dbReference>
<dbReference type="EMBL" id="FULE01000028">
    <property type="protein sequence ID" value="SJN56834.1"/>
    <property type="molecule type" value="Genomic_DNA"/>
</dbReference>
<sequence>MTKAFRFSLMAIVYSFLYLPILVLIVNSFNANKFGMRWDGFSIKWYHSLIENDSLMQAAWHSLNVAVFSATTATIIGSLTAVALFRYRFRGKPLVNGMLFVVMMSPDIVMAISLLALFLVLGVHLGFLTLFFSHITFCLPFVVVTVYTRLNGFDVKMLEAARDLGAKEWVILYKIIFPLAKPAIASGWLISFTLSLDDVIISSFVTGPSYEILPLKIYSMVKVGISPEVNALATVMLLISFILVVISHYIGRDKLQLNPK</sequence>
<keyword evidence="4" id="KW-1003">Cell membrane</keyword>
<comment type="subcellular location">
    <subcellularLocation>
        <location evidence="1">Cell inner membrane</location>
        <topology evidence="1">Multi-pass membrane protein</topology>
    </subcellularLocation>
    <subcellularLocation>
        <location evidence="11">Cell membrane</location>
        <topology evidence="11">Multi-pass membrane protein</topology>
    </subcellularLocation>
</comment>
<keyword evidence="6 11" id="KW-0812">Transmembrane</keyword>
<evidence type="ECO:0000256" key="5">
    <source>
        <dbReference type="ARBA" id="ARBA00022519"/>
    </source>
</evidence>
<evidence type="ECO:0000256" key="9">
    <source>
        <dbReference type="ARBA" id="ARBA00037216"/>
    </source>
</evidence>
<protein>
    <recommendedName>
        <fullName evidence="10">Spermidine/putrescine transport system permease protein PotC</fullName>
    </recommendedName>
</protein>
<dbReference type="Gene3D" id="1.10.3720.10">
    <property type="entry name" value="MetI-like"/>
    <property type="match status" value="1"/>
</dbReference>
<evidence type="ECO:0000313" key="13">
    <source>
        <dbReference type="EMBL" id="SJN56834.1"/>
    </source>
</evidence>
<dbReference type="InterPro" id="IPR000515">
    <property type="entry name" value="MetI-like"/>
</dbReference>
<dbReference type="AlphaFoldDB" id="A0A1R4LKP3"/>
<gene>
    <name evidence="13" type="primary">ydcV</name>
    <name evidence="13" type="ORF">VR7878_01977</name>
</gene>
<dbReference type="Proteomes" id="UP000188276">
    <property type="component" value="Unassembled WGS sequence"/>
</dbReference>
<evidence type="ECO:0000256" key="6">
    <source>
        <dbReference type="ARBA" id="ARBA00022692"/>
    </source>
</evidence>
<evidence type="ECO:0000256" key="8">
    <source>
        <dbReference type="ARBA" id="ARBA00023136"/>
    </source>
</evidence>
<feature type="transmembrane region" description="Helical" evidence="11">
    <location>
        <begin position="127"/>
        <end position="150"/>
    </location>
</feature>